<accession>A0A4Q1C8B0</accession>
<dbReference type="PANTHER" id="PTHR23150:SF19">
    <property type="entry name" value="FORMYLGLYCINE-GENERATING ENZYME"/>
    <property type="match status" value="1"/>
</dbReference>
<dbReference type="InterPro" id="IPR051043">
    <property type="entry name" value="Sulfatase_Mod_Factor_Kinase"/>
</dbReference>
<dbReference type="Proteomes" id="UP000290218">
    <property type="component" value="Unassembled WGS sequence"/>
</dbReference>
<feature type="domain" description="Sulfatase-modifying factor enzyme-like" evidence="1">
    <location>
        <begin position="63"/>
        <end position="284"/>
    </location>
</feature>
<dbReference type="PANTHER" id="PTHR23150">
    <property type="entry name" value="SULFATASE MODIFYING FACTOR 1, 2"/>
    <property type="match status" value="1"/>
</dbReference>
<dbReference type="InterPro" id="IPR005532">
    <property type="entry name" value="SUMF_dom"/>
</dbReference>
<comment type="caution">
    <text evidence="2">The sequence shown here is derived from an EMBL/GenBank/DDBJ whole genome shotgun (WGS) entry which is preliminary data.</text>
</comment>
<evidence type="ECO:0000259" key="1">
    <source>
        <dbReference type="Pfam" id="PF03781"/>
    </source>
</evidence>
<name>A0A4Q1C8B0_9BACT</name>
<proteinExistence type="predicted"/>
<dbReference type="SUPFAM" id="SSF56436">
    <property type="entry name" value="C-type lectin-like"/>
    <property type="match status" value="1"/>
</dbReference>
<gene>
    <name evidence="2" type="ORF">ESB00_04570</name>
</gene>
<dbReference type="Pfam" id="PF03781">
    <property type="entry name" value="FGE-sulfatase"/>
    <property type="match status" value="1"/>
</dbReference>
<dbReference type="EMBL" id="SDHX01000001">
    <property type="protein sequence ID" value="RXK55177.1"/>
    <property type="molecule type" value="Genomic_DNA"/>
</dbReference>
<protein>
    <submittedName>
        <fullName evidence="2">Formylglycine-generating enzyme family protein</fullName>
    </submittedName>
</protein>
<dbReference type="Gene3D" id="3.90.1580.10">
    <property type="entry name" value="paralog of FGE (formylglycine-generating enzyme)"/>
    <property type="match status" value="1"/>
</dbReference>
<keyword evidence="3" id="KW-1185">Reference proteome</keyword>
<evidence type="ECO:0000313" key="3">
    <source>
        <dbReference type="Proteomes" id="UP000290218"/>
    </source>
</evidence>
<evidence type="ECO:0000313" key="2">
    <source>
        <dbReference type="EMBL" id="RXK55177.1"/>
    </source>
</evidence>
<organism evidence="2 3">
    <name type="scientific">Oleiharenicola lentus</name>
    <dbReference type="NCBI Taxonomy" id="2508720"/>
    <lineage>
        <taxon>Bacteria</taxon>
        <taxon>Pseudomonadati</taxon>
        <taxon>Verrucomicrobiota</taxon>
        <taxon>Opitutia</taxon>
        <taxon>Opitutales</taxon>
        <taxon>Opitutaceae</taxon>
        <taxon>Oleiharenicola</taxon>
    </lineage>
</organism>
<dbReference type="InterPro" id="IPR042095">
    <property type="entry name" value="SUMF_sf"/>
</dbReference>
<sequence length="288" mass="31124">MTATVRRVRPPVCGSALCNVIRYTCAGVALLVLTGVALGGSEIENPNSKIENAAMRMVPSGTYVPLQRSTKDPEQVPVAAFRLDTAPVTNADFLAFVTANPKWRRSAVSRLFADTSYLEHWTGDLEPGLRAPLDAPVVRVSWFAARAYARWSGKRLPSTAEWELAAAAGYTTAFGKNEPDFNRDLYAWLARPVPEVLPSVATAKPTLHGVRGLHGLVWEWVDDFNTAMVTGESRADTGLERDLFCGAGAAGAKETSDYAAFMRSALRASLKANNTTTSLGFRCAASLR</sequence>
<dbReference type="RefSeq" id="WP_129046543.1">
    <property type="nucleotide sequence ID" value="NZ_SDHX01000001.1"/>
</dbReference>
<dbReference type="AlphaFoldDB" id="A0A4Q1C8B0"/>
<reference evidence="2 3" key="1">
    <citation type="submission" date="2019-01" db="EMBL/GenBank/DDBJ databases">
        <title>Lacunisphaera sp. strain TWA-58.</title>
        <authorList>
            <person name="Chen W.-M."/>
        </authorList>
    </citation>
    <scope>NUCLEOTIDE SEQUENCE [LARGE SCALE GENOMIC DNA]</scope>
    <source>
        <strain evidence="2 3">TWA-58</strain>
    </source>
</reference>
<dbReference type="InterPro" id="IPR016187">
    <property type="entry name" value="CTDL_fold"/>
</dbReference>
<dbReference type="GO" id="GO:0120147">
    <property type="term" value="F:formylglycine-generating oxidase activity"/>
    <property type="evidence" value="ECO:0007669"/>
    <property type="project" value="TreeGrafter"/>
</dbReference>
<dbReference type="OrthoDB" id="9770334at2"/>